<feature type="transmembrane region" description="Helical" evidence="3">
    <location>
        <begin position="280"/>
        <end position="298"/>
    </location>
</feature>
<feature type="transmembrane region" description="Helical" evidence="3">
    <location>
        <begin position="60"/>
        <end position="81"/>
    </location>
</feature>
<dbReference type="InterPro" id="IPR050345">
    <property type="entry name" value="Aliph_Amidase/BUP"/>
</dbReference>
<keyword evidence="3" id="KW-1133">Transmembrane helix</keyword>
<dbReference type="GO" id="GO:0016811">
    <property type="term" value="F:hydrolase activity, acting on carbon-nitrogen (but not peptide) bonds, in linear amides"/>
    <property type="evidence" value="ECO:0000318"/>
    <property type="project" value="GO_Central"/>
</dbReference>
<dbReference type="PANTHER" id="PTHR43674">
    <property type="entry name" value="NITRILASE C965.09-RELATED"/>
    <property type="match status" value="1"/>
</dbReference>
<dbReference type="InterPro" id="IPR003010">
    <property type="entry name" value="C-N_Hydrolase"/>
</dbReference>
<dbReference type="PANTHER" id="PTHR43674:SF16">
    <property type="entry name" value="CARBON-NITROGEN FAMILY, PUTATIVE (AFU_ORTHOLOGUE AFUA_5G02350)-RELATED"/>
    <property type="match status" value="1"/>
</dbReference>
<feature type="transmembrane region" description="Helical" evidence="3">
    <location>
        <begin position="6"/>
        <end position="22"/>
    </location>
</feature>
<evidence type="ECO:0000256" key="2">
    <source>
        <dbReference type="SAM" id="MobiDB-lite"/>
    </source>
</evidence>
<keyword evidence="1" id="KW-0378">Hydrolase</keyword>
<dbReference type="InParanoid" id="A0A2K3DNR8"/>
<dbReference type="AlphaFoldDB" id="A0A2K3DNR8"/>
<dbReference type="OMA" id="PRHFAAN"/>
<gene>
    <name evidence="5" type="ORF">CHLRE_06g277550v5</name>
</gene>
<evidence type="ECO:0000313" key="6">
    <source>
        <dbReference type="Proteomes" id="UP000006906"/>
    </source>
</evidence>
<dbReference type="ExpressionAtlas" id="A0A2K3DNR8">
    <property type="expression patterns" value="baseline and differential"/>
</dbReference>
<dbReference type="GeneID" id="5716265"/>
<evidence type="ECO:0000313" key="5">
    <source>
        <dbReference type="EMBL" id="PNW82183.1"/>
    </source>
</evidence>
<proteinExistence type="predicted"/>
<dbReference type="Gramene" id="PNW82183">
    <property type="protein sequence ID" value="PNW82183"/>
    <property type="gene ID" value="CHLRE_06g277550v5"/>
</dbReference>
<keyword evidence="6" id="KW-1185">Reference proteome</keyword>
<dbReference type="Pfam" id="PF00795">
    <property type="entry name" value="CN_hydrolase"/>
    <property type="match status" value="1"/>
</dbReference>
<feature type="transmembrane region" description="Helical" evidence="3">
    <location>
        <begin position="121"/>
        <end position="145"/>
    </location>
</feature>
<reference evidence="5 6" key="1">
    <citation type="journal article" date="2007" name="Science">
        <title>The Chlamydomonas genome reveals the evolution of key animal and plant functions.</title>
        <authorList>
            <person name="Merchant S.S."/>
            <person name="Prochnik S.E."/>
            <person name="Vallon O."/>
            <person name="Harris E.H."/>
            <person name="Karpowicz S.J."/>
            <person name="Witman G.B."/>
            <person name="Terry A."/>
            <person name="Salamov A."/>
            <person name="Fritz-Laylin L.K."/>
            <person name="Marechal-Drouard L."/>
            <person name="Marshall W.F."/>
            <person name="Qu L.H."/>
            <person name="Nelson D.R."/>
            <person name="Sanderfoot A.A."/>
            <person name="Spalding M.H."/>
            <person name="Kapitonov V.V."/>
            <person name="Ren Q."/>
            <person name="Ferris P."/>
            <person name="Lindquist E."/>
            <person name="Shapiro H."/>
            <person name="Lucas S.M."/>
            <person name="Grimwood J."/>
            <person name="Schmutz J."/>
            <person name="Cardol P."/>
            <person name="Cerutti H."/>
            <person name="Chanfreau G."/>
            <person name="Chen C.L."/>
            <person name="Cognat V."/>
            <person name="Croft M.T."/>
            <person name="Dent R."/>
            <person name="Dutcher S."/>
            <person name="Fernandez E."/>
            <person name="Fukuzawa H."/>
            <person name="Gonzalez-Ballester D."/>
            <person name="Gonzalez-Halphen D."/>
            <person name="Hallmann A."/>
            <person name="Hanikenne M."/>
            <person name="Hippler M."/>
            <person name="Inwood W."/>
            <person name="Jabbari K."/>
            <person name="Kalanon M."/>
            <person name="Kuras R."/>
            <person name="Lefebvre P.A."/>
            <person name="Lemaire S.D."/>
            <person name="Lobanov A.V."/>
            <person name="Lohr M."/>
            <person name="Manuell A."/>
            <person name="Meier I."/>
            <person name="Mets L."/>
            <person name="Mittag M."/>
            <person name="Mittelmeier T."/>
            <person name="Moroney J.V."/>
            <person name="Moseley J."/>
            <person name="Napoli C."/>
            <person name="Nedelcu A.M."/>
            <person name="Niyogi K."/>
            <person name="Novoselov S.V."/>
            <person name="Paulsen I.T."/>
            <person name="Pazour G."/>
            <person name="Purton S."/>
            <person name="Ral J.P."/>
            <person name="Riano-Pachon D.M."/>
            <person name="Riekhof W."/>
            <person name="Rymarquis L."/>
            <person name="Schroda M."/>
            <person name="Stern D."/>
            <person name="Umen J."/>
            <person name="Willows R."/>
            <person name="Wilson N."/>
            <person name="Zimmer S.L."/>
            <person name="Allmer J."/>
            <person name="Balk J."/>
            <person name="Bisova K."/>
            <person name="Chen C.J."/>
            <person name="Elias M."/>
            <person name="Gendler K."/>
            <person name="Hauser C."/>
            <person name="Lamb M.R."/>
            <person name="Ledford H."/>
            <person name="Long J.C."/>
            <person name="Minagawa J."/>
            <person name="Page M.D."/>
            <person name="Pan J."/>
            <person name="Pootakham W."/>
            <person name="Roje S."/>
            <person name="Rose A."/>
            <person name="Stahlberg E."/>
            <person name="Terauchi A.M."/>
            <person name="Yang P."/>
            <person name="Ball S."/>
            <person name="Bowler C."/>
            <person name="Dieckmann C.L."/>
            <person name="Gladyshev V.N."/>
            <person name="Green P."/>
            <person name="Jorgensen R."/>
            <person name="Mayfield S."/>
            <person name="Mueller-Roeber B."/>
            <person name="Rajamani S."/>
            <person name="Sayre R.T."/>
            <person name="Brokstein P."/>
            <person name="Dubchak I."/>
            <person name="Goodstein D."/>
            <person name="Hornick L."/>
            <person name="Huang Y.W."/>
            <person name="Jhaveri J."/>
            <person name="Luo Y."/>
            <person name="Martinez D."/>
            <person name="Ngau W.C."/>
            <person name="Otillar B."/>
            <person name="Poliakov A."/>
            <person name="Porter A."/>
            <person name="Szajkowski L."/>
            <person name="Werner G."/>
            <person name="Zhou K."/>
            <person name="Grigoriev I.V."/>
            <person name="Rokhsar D.S."/>
            <person name="Grossman A.R."/>
        </authorList>
    </citation>
    <scope>NUCLEOTIDE SEQUENCE [LARGE SCALE GENOMIC DNA]</scope>
    <source>
        <strain evidence="6">CC-503</strain>
    </source>
</reference>
<dbReference type="Gene3D" id="3.60.110.10">
    <property type="entry name" value="Carbon-nitrogen hydrolase"/>
    <property type="match status" value="1"/>
</dbReference>
<dbReference type="OrthoDB" id="2019277at2759"/>
<dbReference type="PROSITE" id="PS50263">
    <property type="entry name" value="CN_HYDROLASE"/>
    <property type="match status" value="1"/>
</dbReference>
<protein>
    <recommendedName>
        <fullName evidence="4">CN hydrolase domain-containing protein</fullName>
    </recommendedName>
</protein>
<dbReference type="RefSeq" id="XP_042923745.1">
    <property type="nucleotide sequence ID" value="XM_043063039.1"/>
</dbReference>
<name>A0A2K3DNR8_CHLRE</name>
<feature type="domain" description="CN hydrolase" evidence="4">
    <location>
        <begin position="310"/>
        <end position="554"/>
    </location>
</feature>
<evidence type="ECO:0000256" key="1">
    <source>
        <dbReference type="ARBA" id="ARBA00022801"/>
    </source>
</evidence>
<evidence type="ECO:0000256" key="3">
    <source>
        <dbReference type="SAM" id="Phobius"/>
    </source>
</evidence>
<dbReference type="SUPFAM" id="SSF56317">
    <property type="entry name" value="Carbon-nitrogen hydrolase"/>
    <property type="match status" value="1"/>
</dbReference>
<sequence>MQPISILAWAAPFVLLLAYDFTRRSFKSSIFAHVVIIVVQALGTMFGMAGMLSYPSVTPASLGATFCLGLALATATTLGALMPAARLWRLATELLPPVPAGAPRGLTPACRAASLPLLGRVLVVVPLWGYPVLHGGVGTLVGMALGHDHDQGVAVSDSAPVLQLASLFGLWGLNLLVDLAAAAAFLVAAASERTPLERLQAVDGRASTFGGGADSDDDGSVDGPLAAMGLGLMSATSDIGYLYDGARRRAAATAAAMAGTGLDGSPHSWARLCRPLRRHVAAAAAAVVVLLAVGGGLVHSDSFYQRAVTAQLAREQRLAASCVVGQSVRVGSADYVWLWAQTAERVLAGDNFVLWSEEAVDVMDDVEEEALLAAGRDLLAVHGGGGGSGGSEGGGGGGTYLGLCYQKFGGQLPQGRSTNHFVLLSPNGSVVWDYLKAFPVPLVEAHVIAGPARMPIADSPYGRLSGAICFDLDRPLYTRQAGAAGVDLLLQPSWTWGAVGPRHFAANTLRAVESGLTVLRCSSAGVSGVLGPRGQVWHYLLTGQRDVLTFELPIQPRVRTLYVLAGWLLEWANLAAAAALWAVLLLPRSYAAQWVRPRGQTGGDHVLLGGVSEDGGDAEEAGGLLGSNGVGRGGRGGSPGATVAGFAGGGAGLGPLSAARMGGGGSGVSGGAGVSRGASMWGKLRSVLGTEEEAPRVGTEPLLVGGSAGDAAAADADEGRS</sequence>
<feature type="region of interest" description="Disordered" evidence="2">
    <location>
        <begin position="689"/>
        <end position="721"/>
    </location>
</feature>
<feature type="transmembrane region" description="Helical" evidence="3">
    <location>
        <begin position="34"/>
        <end position="54"/>
    </location>
</feature>
<dbReference type="InterPro" id="IPR036526">
    <property type="entry name" value="C-N_Hydrolase_sf"/>
</dbReference>
<accession>A0A2K3DNR8</accession>
<dbReference type="EMBL" id="CM008967">
    <property type="protein sequence ID" value="PNW82183.1"/>
    <property type="molecule type" value="Genomic_DNA"/>
</dbReference>
<feature type="transmembrane region" description="Helical" evidence="3">
    <location>
        <begin position="165"/>
        <end position="190"/>
    </location>
</feature>
<dbReference type="Proteomes" id="UP000006906">
    <property type="component" value="Chromosome 6"/>
</dbReference>
<keyword evidence="3" id="KW-0472">Membrane</keyword>
<evidence type="ECO:0000259" key="4">
    <source>
        <dbReference type="PROSITE" id="PS50263"/>
    </source>
</evidence>
<organism evidence="5 6">
    <name type="scientific">Chlamydomonas reinhardtii</name>
    <name type="common">Chlamydomonas smithii</name>
    <dbReference type="NCBI Taxonomy" id="3055"/>
    <lineage>
        <taxon>Eukaryota</taxon>
        <taxon>Viridiplantae</taxon>
        <taxon>Chlorophyta</taxon>
        <taxon>core chlorophytes</taxon>
        <taxon>Chlorophyceae</taxon>
        <taxon>CS clade</taxon>
        <taxon>Chlamydomonadales</taxon>
        <taxon>Chlamydomonadaceae</taxon>
        <taxon>Chlamydomonas</taxon>
    </lineage>
</organism>
<keyword evidence="3" id="KW-0812">Transmembrane</keyword>
<dbReference type="STRING" id="3055.A0A2K3DNR8"/>
<dbReference type="KEGG" id="cre:CHLRE_06g277550v5"/>